<gene>
    <name evidence="7" type="ORF">SAMN04488557_2707</name>
</gene>
<feature type="transmembrane region" description="Helical" evidence="6">
    <location>
        <begin position="249"/>
        <end position="267"/>
    </location>
</feature>
<keyword evidence="5 6" id="KW-0472">Membrane</keyword>
<comment type="subcellular location">
    <subcellularLocation>
        <location evidence="1">Membrane</location>
        <topology evidence="1">Multi-pass membrane protein</topology>
    </subcellularLocation>
</comment>
<feature type="transmembrane region" description="Helical" evidence="6">
    <location>
        <begin position="340"/>
        <end position="365"/>
    </location>
</feature>
<feature type="transmembrane region" description="Helical" evidence="6">
    <location>
        <begin position="169"/>
        <end position="191"/>
    </location>
</feature>
<feature type="transmembrane region" description="Helical" evidence="6">
    <location>
        <begin position="29"/>
        <end position="48"/>
    </location>
</feature>
<evidence type="ECO:0000256" key="4">
    <source>
        <dbReference type="ARBA" id="ARBA00022989"/>
    </source>
</evidence>
<dbReference type="Gene3D" id="1.20.1740.10">
    <property type="entry name" value="Amino acid/polyamine transporter I"/>
    <property type="match status" value="1"/>
</dbReference>
<proteinExistence type="predicted"/>
<dbReference type="InterPro" id="IPR002293">
    <property type="entry name" value="AA/rel_permease1"/>
</dbReference>
<feature type="transmembrane region" description="Helical" evidence="6">
    <location>
        <begin position="386"/>
        <end position="406"/>
    </location>
</feature>
<reference evidence="8" key="1">
    <citation type="submission" date="2016-10" db="EMBL/GenBank/DDBJ databases">
        <authorList>
            <person name="Varghese N."/>
            <person name="Submissions S."/>
        </authorList>
    </citation>
    <scope>NUCLEOTIDE SEQUENCE [LARGE SCALE GENOMIC DNA]</scope>
    <source>
        <strain evidence="8">DSM 1565</strain>
    </source>
</reference>
<evidence type="ECO:0000256" key="1">
    <source>
        <dbReference type="ARBA" id="ARBA00004141"/>
    </source>
</evidence>
<dbReference type="Proteomes" id="UP000199423">
    <property type="component" value="Unassembled WGS sequence"/>
</dbReference>
<dbReference type="EMBL" id="FPCH01000003">
    <property type="protein sequence ID" value="SFV36725.1"/>
    <property type="molecule type" value="Genomic_DNA"/>
</dbReference>
<sequence length="528" mass="56206">MGQDEDTKVLHSMGYAQELSRRMGAFSNFAISFSIICILAGGITSYPLAMGTGGGFQATVGWIVGGVFALVVATSLGQIASAYPTAGGLYHWSSILGGRGWGWATAWINLLGLIFVVASVNVGVWLLFRDLVLAGVFHMDVTAWTTLSTDPLPAGMTADQVAANNNHAYLVQVIAVSLITFCQAVCNHFGIKLTTALTDFSGYLILVVAVVLTAMFLIWGASWDFSRVTTFVNNTGEAGGGYVPEPRTALIAFLIGLLYPLYTITGFDASAHTSEETRDARNAVPRGMIHSVFWSLVFGFVMALSFVLASPDMAATAKDGANAWFNLFNNLPAPQLLKDVIAISIVVANFICALAGLTSTSRMIFAFARDGGLPGSSVWKRVSPTWRTPVPAIWLGAVLSVAATLYSPAFAALAAGCALFLYVSYAMPIAAGLLAEGKTWTEFGPFRLGIWSKPLALLTILGVFVLMYAGIQPPFDILINYAIGLLVLLVVLWFGIESRRFKGPPIGAEIAKRQAEIAAAERAVGEAV</sequence>
<feature type="transmembrane region" description="Helical" evidence="6">
    <location>
        <begin position="455"/>
        <end position="471"/>
    </location>
</feature>
<keyword evidence="8" id="KW-1185">Reference proteome</keyword>
<feature type="transmembrane region" description="Helical" evidence="6">
    <location>
        <begin position="203"/>
        <end position="221"/>
    </location>
</feature>
<evidence type="ECO:0000256" key="3">
    <source>
        <dbReference type="ARBA" id="ARBA00022692"/>
    </source>
</evidence>
<feature type="transmembrane region" description="Helical" evidence="6">
    <location>
        <begin position="60"/>
        <end position="83"/>
    </location>
</feature>
<dbReference type="OrthoDB" id="8274074at2"/>
<feature type="transmembrane region" description="Helical" evidence="6">
    <location>
        <begin position="104"/>
        <end position="128"/>
    </location>
</feature>
<dbReference type="GO" id="GO:0022857">
    <property type="term" value="F:transmembrane transporter activity"/>
    <property type="evidence" value="ECO:0007669"/>
    <property type="project" value="InterPro"/>
</dbReference>
<feature type="transmembrane region" description="Helical" evidence="6">
    <location>
        <begin position="477"/>
        <end position="496"/>
    </location>
</feature>
<evidence type="ECO:0000256" key="6">
    <source>
        <dbReference type="SAM" id="Phobius"/>
    </source>
</evidence>
<dbReference type="STRING" id="51670.SAMN04488557_2707"/>
<evidence type="ECO:0000256" key="2">
    <source>
        <dbReference type="ARBA" id="ARBA00022448"/>
    </source>
</evidence>
<dbReference type="PANTHER" id="PTHR45649">
    <property type="entry name" value="AMINO-ACID PERMEASE BAT1"/>
    <property type="match status" value="1"/>
</dbReference>
<dbReference type="PANTHER" id="PTHR45649:SF26">
    <property type="entry name" value="OS04G0435100 PROTEIN"/>
    <property type="match status" value="1"/>
</dbReference>
<keyword evidence="3 6" id="KW-0812">Transmembrane</keyword>
<evidence type="ECO:0000313" key="8">
    <source>
        <dbReference type="Proteomes" id="UP000199423"/>
    </source>
</evidence>
<dbReference type="AlphaFoldDB" id="A0A1I7NQ30"/>
<dbReference type="Pfam" id="PF13520">
    <property type="entry name" value="AA_permease_2"/>
    <property type="match status" value="1"/>
</dbReference>
<keyword evidence="2" id="KW-0813">Transport</keyword>
<evidence type="ECO:0000313" key="7">
    <source>
        <dbReference type="EMBL" id="SFV36725.1"/>
    </source>
</evidence>
<name>A0A1I7NQ30_9HYPH</name>
<keyword evidence="4 6" id="KW-1133">Transmembrane helix</keyword>
<dbReference type="RefSeq" id="WP_092868288.1">
    <property type="nucleotide sequence ID" value="NZ_FPCH01000003.1"/>
</dbReference>
<organism evidence="7 8">
    <name type="scientific">Hyphomicrobium facile</name>
    <dbReference type="NCBI Taxonomy" id="51670"/>
    <lineage>
        <taxon>Bacteria</taxon>
        <taxon>Pseudomonadati</taxon>
        <taxon>Pseudomonadota</taxon>
        <taxon>Alphaproteobacteria</taxon>
        <taxon>Hyphomicrobiales</taxon>
        <taxon>Hyphomicrobiaceae</taxon>
        <taxon>Hyphomicrobium</taxon>
    </lineage>
</organism>
<protein>
    <submittedName>
        <fullName evidence="7">Amino acid transporter</fullName>
    </submittedName>
</protein>
<dbReference type="GO" id="GO:0016020">
    <property type="term" value="C:membrane"/>
    <property type="evidence" value="ECO:0007669"/>
    <property type="project" value="UniProtKB-SubCell"/>
</dbReference>
<evidence type="ECO:0000256" key="5">
    <source>
        <dbReference type="ARBA" id="ARBA00023136"/>
    </source>
</evidence>
<feature type="transmembrane region" description="Helical" evidence="6">
    <location>
        <begin position="288"/>
        <end position="309"/>
    </location>
</feature>
<dbReference type="PIRSF" id="PIRSF006060">
    <property type="entry name" value="AA_transporter"/>
    <property type="match status" value="1"/>
</dbReference>
<feature type="transmembrane region" description="Helical" evidence="6">
    <location>
        <begin position="412"/>
        <end position="434"/>
    </location>
</feature>
<accession>A0A1I7NQ30</accession>